<evidence type="ECO:0000313" key="2">
    <source>
        <dbReference type="Proteomes" id="UP000245212"/>
    </source>
</evidence>
<dbReference type="EMBL" id="QETA01000005">
    <property type="protein sequence ID" value="PWF22156.1"/>
    <property type="molecule type" value="Genomic_DNA"/>
</dbReference>
<gene>
    <name evidence="1" type="ORF">DD235_12290</name>
</gene>
<accession>A0A2V1K201</accession>
<evidence type="ECO:0000313" key="1">
    <source>
        <dbReference type="EMBL" id="PWF22156.1"/>
    </source>
</evidence>
<proteinExistence type="predicted"/>
<name>A0A2V1K201_9BURK</name>
<organism evidence="1 2">
    <name type="scientific">Corticimicrobacter populi</name>
    <dbReference type="NCBI Taxonomy" id="2175229"/>
    <lineage>
        <taxon>Bacteria</taxon>
        <taxon>Pseudomonadati</taxon>
        <taxon>Pseudomonadota</taxon>
        <taxon>Betaproteobacteria</taxon>
        <taxon>Burkholderiales</taxon>
        <taxon>Alcaligenaceae</taxon>
        <taxon>Corticimicrobacter</taxon>
    </lineage>
</organism>
<sequence>MSKLGIWVDFQQKIVCTELRRQDLISFSEWAYDASDCAQRFSETSYLGYRIWAVPCMRLMRKHPSLSRALAVVVRWMVADIKHERGVSSQSHWMGRVVRRGIFWPANRLIGHAASLAVPTGQSKGDSDCAFVLKS</sequence>
<dbReference type="AlphaFoldDB" id="A0A2V1K201"/>
<protein>
    <submittedName>
        <fullName evidence="1">Uncharacterized protein</fullName>
    </submittedName>
</protein>
<keyword evidence="2" id="KW-1185">Reference proteome</keyword>
<dbReference type="Proteomes" id="UP000245212">
    <property type="component" value="Unassembled WGS sequence"/>
</dbReference>
<comment type="caution">
    <text evidence="1">The sequence shown here is derived from an EMBL/GenBank/DDBJ whole genome shotgun (WGS) entry which is preliminary data.</text>
</comment>
<dbReference type="RefSeq" id="WP_109062395.1">
    <property type="nucleotide sequence ID" value="NZ_QETA01000005.1"/>
</dbReference>
<reference evidence="2" key="1">
    <citation type="submission" date="2018-05" db="EMBL/GenBank/DDBJ databases">
        <authorList>
            <person name="Li Y."/>
        </authorList>
    </citation>
    <scope>NUCLEOTIDE SEQUENCE [LARGE SCALE GENOMIC DNA]</scope>
    <source>
        <strain evidence="2">3d-2-2</strain>
    </source>
</reference>